<name>A0A6M3LH04_9ZZZZ</name>
<dbReference type="EMBL" id="MT143239">
    <property type="protein sequence ID" value="QJA94527.1"/>
    <property type="molecule type" value="Genomic_DNA"/>
</dbReference>
<organism evidence="1">
    <name type="scientific">viral metagenome</name>
    <dbReference type="NCBI Taxonomy" id="1070528"/>
    <lineage>
        <taxon>unclassified sequences</taxon>
        <taxon>metagenomes</taxon>
        <taxon>organismal metagenomes</taxon>
    </lineage>
</organism>
<accession>A0A6M3LH04</accession>
<sequence length="119" mass="13183">MSNTLQLKVTPKQIDSSNNETDLDEYTITATYDGHTDYHTTAATDANKVITLPVLSNHYTIELISDQKVEFVILTSGTATITMTDVKNVIINWGTGVNYTYTVKNISGSTAEIEWKVYA</sequence>
<reference evidence="1" key="1">
    <citation type="submission" date="2020-03" db="EMBL/GenBank/DDBJ databases">
        <title>The deep terrestrial virosphere.</title>
        <authorList>
            <person name="Holmfeldt K."/>
            <person name="Nilsson E."/>
            <person name="Simone D."/>
            <person name="Lopez-Fernandez M."/>
            <person name="Wu X."/>
            <person name="de Brujin I."/>
            <person name="Lundin D."/>
            <person name="Andersson A."/>
            <person name="Bertilsson S."/>
            <person name="Dopson M."/>
        </authorList>
    </citation>
    <scope>NUCLEOTIDE SEQUENCE</scope>
    <source>
        <strain evidence="1">MM415B03833</strain>
    </source>
</reference>
<proteinExistence type="predicted"/>
<gene>
    <name evidence="1" type="ORF">MM415B03833_0012</name>
</gene>
<protein>
    <submittedName>
        <fullName evidence="1">Uncharacterized protein</fullName>
    </submittedName>
</protein>
<dbReference type="AlphaFoldDB" id="A0A6M3LH04"/>
<evidence type="ECO:0000313" key="1">
    <source>
        <dbReference type="EMBL" id="QJA94527.1"/>
    </source>
</evidence>